<protein>
    <submittedName>
        <fullName evidence="1">Uncharacterized protein</fullName>
    </submittedName>
</protein>
<proteinExistence type="predicted"/>
<organism evidence="1 2">
    <name type="scientific">Acinetobacter phage vB_AbaM_ME3</name>
    <dbReference type="NCBI Taxonomy" id="1837876"/>
    <lineage>
        <taxon>Viruses</taxon>
        <taxon>Duplodnaviria</taxon>
        <taxon>Heunggongvirae</taxon>
        <taxon>Uroviricota</taxon>
        <taxon>Caudoviricetes</taxon>
        <taxon>Metrivirus</taxon>
        <taxon>Metrivirus ME3</taxon>
    </lineage>
</organism>
<name>A0A172Q0L8_9CAUD</name>
<reference evidence="2" key="1">
    <citation type="submission" date="2016-03" db="EMBL/GenBank/DDBJ databases">
        <title>Characterization of Acinetobacter baumannii phage vB_AbaM_ME3.</title>
        <authorList>
            <person name="Buttimer C.T.H."/>
            <person name="Elbreki M."/>
            <person name="Coffey A."/>
        </authorList>
    </citation>
    <scope>NUCLEOTIDE SEQUENCE [LARGE SCALE GENOMIC DNA]</scope>
</reference>
<sequence>MEMWDGYGSGELPNGLKTKEVVQHQIYKDLKGRYLKVIEFREAFNQLHHYITYTDSINHATRFPLNHKLDFKEYSNIGIDSIINSFTPLTIQITTEIDIVVIK</sequence>
<gene>
    <name evidence="1" type="ORF">ME3_247</name>
</gene>
<evidence type="ECO:0000313" key="1">
    <source>
        <dbReference type="EMBL" id="AND75408.1"/>
    </source>
</evidence>
<evidence type="ECO:0000313" key="2">
    <source>
        <dbReference type="Proteomes" id="UP000225947"/>
    </source>
</evidence>
<keyword evidence="2" id="KW-1185">Reference proteome</keyword>
<dbReference type="Proteomes" id="UP000225947">
    <property type="component" value="Segment"/>
</dbReference>
<dbReference type="EMBL" id="KU935715">
    <property type="protein sequence ID" value="AND75408.1"/>
    <property type="molecule type" value="Genomic_DNA"/>
</dbReference>
<accession>A0A172Q0L8</accession>